<keyword evidence="3" id="KW-1133">Transmembrane helix</keyword>
<dbReference type="InterPro" id="IPR029787">
    <property type="entry name" value="Nucleotide_cyclase"/>
</dbReference>
<reference evidence="5 6" key="1">
    <citation type="submission" date="2014-07" db="EMBL/GenBank/DDBJ databases">
        <title>Draft genome sequence of Thalassospira profundimaris R8-17.</title>
        <authorList>
            <person name="Lai Q."/>
            <person name="Shao Z."/>
        </authorList>
    </citation>
    <scope>NUCLEOTIDE SEQUENCE [LARGE SCALE GENOMIC DNA]</scope>
    <source>
        <strain evidence="5 6">R8-17</strain>
    </source>
</reference>
<evidence type="ECO:0000313" key="6">
    <source>
        <dbReference type="Proteomes" id="UP000253061"/>
    </source>
</evidence>
<dbReference type="FunFam" id="3.30.70.270:FF:000001">
    <property type="entry name" value="Diguanylate cyclase domain protein"/>
    <property type="match status" value="1"/>
</dbReference>
<feature type="transmembrane region" description="Helical" evidence="3">
    <location>
        <begin position="20"/>
        <end position="37"/>
    </location>
</feature>
<evidence type="ECO:0000256" key="3">
    <source>
        <dbReference type="SAM" id="Phobius"/>
    </source>
</evidence>
<organism evidence="5 6">
    <name type="scientific">Thalassospira profundimaris</name>
    <dbReference type="NCBI Taxonomy" id="502049"/>
    <lineage>
        <taxon>Bacteria</taxon>
        <taxon>Pseudomonadati</taxon>
        <taxon>Pseudomonadota</taxon>
        <taxon>Alphaproteobacteria</taxon>
        <taxon>Rhodospirillales</taxon>
        <taxon>Thalassospiraceae</taxon>
        <taxon>Thalassospira</taxon>
    </lineage>
</organism>
<evidence type="ECO:0000256" key="2">
    <source>
        <dbReference type="ARBA" id="ARBA00034247"/>
    </source>
</evidence>
<dbReference type="Gene3D" id="3.30.450.20">
    <property type="entry name" value="PAS domain"/>
    <property type="match status" value="1"/>
</dbReference>
<dbReference type="InterPro" id="IPR000160">
    <property type="entry name" value="GGDEF_dom"/>
</dbReference>
<dbReference type="InterPro" id="IPR043128">
    <property type="entry name" value="Rev_trsase/Diguanyl_cyclase"/>
</dbReference>
<protein>
    <recommendedName>
        <fullName evidence="1">diguanylate cyclase</fullName>
        <ecNumber evidence="1">2.7.7.65</ecNumber>
    </recommendedName>
</protein>
<sequence length="623" mass="70360">MSPARRKHHEWRQILGEEFLSIFLSIGLLLGVLFMLANQTVKEHLIASQKALDTAAFGISTYADSLSAILTKADNIALIATRRLSDTDTMPVPLKKQMTAIVQNDSDITGFIHILETGEVSESFTFQNIAEQMLDTDAILSRHRDAWVEPAFLQSGELGLKADEIATERGIWRDDGSFAGVVIILVTVGSPYENTPLEKFLTEAKIRVAGANSGNILTNQYALADTVTDWLGAAEETEYWHPDDGNETLHAEVAQISDNIVLAHANLPDLPLTVYLQISTNRFFEAYHSTRRNAIIASIIIVAVSGVLLLRIWLDRQAKRNSERRRRALDQRLQFALDTAGQGLWDWNIAEKRGYFSDSFYRLLDIDKDDKQIDVDNLRQRIHSDDRHAFNLALNAHLDGLTPSFEVDARIQIGKSDAWEWFSHTCSVTERDRFNKPVRVIGLLKNIHRQKLRNLNLEFEAFHDPLTGLLNRTAFEDRIARIHAKTSRGGEPYSLVMLDIDHFKHVNDSYGHSTGDLVLQHVTRTAYNTLRFEEEKLFFRLGGEEFVVLLPDTDGKAARFVAERIRERIEKSTTTVGELEIPVTISAGIACYQGGEMPEDVLRRADHALYQAKERGRNQSCLA</sequence>
<dbReference type="EC" id="2.7.7.65" evidence="1"/>
<dbReference type="SUPFAM" id="SSF55073">
    <property type="entry name" value="Nucleotide cyclase"/>
    <property type="match status" value="1"/>
</dbReference>
<accession>A0A367V6W6</accession>
<dbReference type="Pfam" id="PF00990">
    <property type="entry name" value="GGDEF"/>
    <property type="match status" value="1"/>
</dbReference>
<dbReference type="InterPro" id="IPR035965">
    <property type="entry name" value="PAS-like_dom_sf"/>
</dbReference>
<comment type="catalytic activity">
    <reaction evidence="2">
        <text>2 GTP = 3',3'-c-di-GMP + 2 diphosphate</text>
        <dbReference type="Rhea" id="RHEA:24898"/>
        <dbReference type="ChEBI" id="CHEBI:33019"/>
        <dbReference type="ChEBI" id="CHEBI:37565"/>
        <dbReference type="ChEBI" id="CHEBI:58805"/>
        <dbReference type="EC" id="2.7.7.65"/>
    </reaction>
</comment>
<proteinExistence type="predicted"/>
<comment type="caution">
    <text evidence="5">The sequence shown here is derived from an EMBL/GenBank/DDBJ whole genome shotgun (WGS) entry which is preliminary data.</text>
</comment>
<dbReference type="PANTHER" id="PTHR45138">
    <property type="entry name" value="REGULATORY COMPONENTS OF SENSORY TRANSDUCTION SYSTEM"/>
    <property type="match status" value="1"/>
</dbReference>
<dbReference type="Gene3D" id="3.30.70.270">
    <property type="match status" value="1"/>
</dbReference>
<dbReference type="NCBIfam" id="TIGR00254">
    <property type="entry name" value="GGDEF"/>
    <property type="match status" value="1"/>
</dbReference>
<dbReference type="AlphaFoldDB" id="A0A367V6W6"/>
<dbReference type="InterPro" id="IPR013655">
    <property type="entry name" value="PAS_fold_3"/>
</dbReference>
<dbReference type="Proteomes" id="UP000253061">
    <property type="component" value="Unassembled WGS sequence"/>
</dbReference>
<keyword evidence="3" id="KW-0472">Membrane</keyword>
<dbReference type="RefSeq" id="WP_062957506.1">
    <property type="nucleotide sequence ID" value="NZ_JPWB01000006.1"/>
</dbReference>
<dbReference type="CDD" id="cd01949">
    <property type="entry name" value="GGDEF"/>
    <property type="match status" value="1"/>
</dbReference>
<dbReference type="GO" id="GO:0052621">
    <property type="term" value="F:diguanylate cyclase activity"/>
    <property type="evidence" value="ECO:0007669"/>
    <property type="project" value="UniProtKB-EC"/>
</dbReference>
<dbReference type="SUPFAM" id="SSF55785">
    <property type="entry name" value="PYP-like sensor domain (PAS domain)"/>
    <property type="match status" value="1"/>
</dbReference>
<keyword evidence="3" id="KW-0812">Transmembrane</keyword>
<evidence type="ECO:0000313" key="5">
    <source>
        <dbReference type="EMBL" id="RCK20944.1"/>
    </source>
</evidence>
<dbReference type="Pfam" id="PF08447">
    <property type="entry name" value="PAS_3"/>
    <property type="match status" value="1"/>
</dbReference>
<feature type="domain" description="GGDEF" evidence="4">
    <location>
        <begin position="491"/>
        <end position="623"/>
    </location>
</feature>
<gene>
    <name evidence="5" type="ORF">TH6_14275</name>
</gene>
<evidence type="ECO:0000256" key="1">
    <source>
        <dbReference type="ARBA" id="ARBA00012528"/>
    </source>
</evidence>
<feature type="transmembrane region" description="Helical" evidence="3">
    <location>
        <begin position="294"/>
        <end position="314"/>
    </location>
</feature>
<name>A0A367V6W6_9PROT</name>
<dbReference type="InterPro" id="IPR050469">
    <property type="entry name" value="Diguanylate_Cyclase"/>
</dbReference>
<dbReference type="EMBL" id="JPWB01000006">
    <property type="protein sequence ID" value="RCK20944.1"/>
    <property type="molecule type" value="Genomic_DNA"/>
</dbReference>
<evidence type="ECO:0000259" key="4">
    <source>
        <dbReference type="PROSITE" id="PS50887"/>
    </source>
</evidence>
<dbReference type="SMART" id="SM00267">
    <property type="entry name" value="GGDEF"/>
    <property type="match status" value="1"/>
</dbReference>
<dbReference type="PANTHER" id="PTHR45138:SF9">
    <property type="entry name" value="DIGUANYLATE CYCLASE DGCM-RELATED"/>
    <property type="match status" value="1"/>
</dbReference>
<dbReference type="PROSITE" id="PS50887">
    <property type="entry name" value="GGDEF"/>
    <property type="match status" value="1"/>
</dbReference>